<evidence type="ECO:0000256" key="5">
    <source>
        <dbReference type="ARBA" id="ARBA00022970"/>
    </source>
</evidence>
<reference evidence="11 12" key="1">
    <citation type="journal article" date="2011" name="Proc. Natl. Acad. Sci. U.S.A.">
        <title>Evolutionary erosion of yeast sex chromosomes by mating-type switching accidents.</title>
        <authorList>
            <person name="Gordon J.L."/>
            <person name="Armisen D."/>
            <person name="Proux-Wera E."/>
            <person name="Oheigeartaigh S.S."/>
            <person name="Byrne K.P."/>
            <person name="Wolfe K.H."/>
        </authorList>
    </citation>
    <scope>NUCLEOTIDE SEQUENCE [LARGE SCALE GENOMIC DNA]</scope>
    <source>
        <strain evidence="12">ATCC 22294 / BCRC 22015 / CBS 2517 / CECT 1963 / NBRC 1671 / NRRL Y-8276</strain>
    </source>
</reference>
<feature type="transmembrane region" description="Helical" evidence="9">
    <location>
        <begin position="463"/>
        <end position="488"/>
    </location>
</feature>
<feature type="transmembrane region" description="Helical" evidence="9">
    <location>
        <begin position="508"/>
        <end position="530"/>
    </location>
</feature>
<dbReference type="GO" id="GO:0016020">
    <property type="term" value="C:membrane"/>
    <property type="evidence" value="ECO:0007669"/>
    <property type="project" value="UniProtKB-SubCell"/>
</dbReference>
<evidence type="ECO:0000313" key="11">
    <source>
        <dbReference type="EMBL" id="CCF57697.1"/>
    </source>
</evidence>
<gene>
    <name evidence="11" type="primary">KAFR0D00500</name>
    <name evidence="11" type="ORF">KAFR_0D00500</name>
</gene>
<evidence type="ECO:0000313" key="12">
    <source>
        <dbReference type="Proteomes" id="UP000005220"/>
    </source>
</evidence>
<dbReference type="AlphaFoldDB" id="H2ATJ7"/>
<dbReference type="EMBL" id="HE650824">
    <property type="protein sequence ID" value="CCF57697.1"/>
    <property type="molecule type" value="Genomic_DNA"/>
</dbReference>
<feature type="transmembrane region" description="Helical" evidence="9">
    <location>
        <begin position="132"/>
        <end position="152"/>
    </location>
</feature>
<keyword evidence="4 9" id="KW-0812">Transmembrane</keyword>
<evidence type="ECO:0000256" key="1">
    <source>
        <dbReference type="ARBA" id="ARBA00004141"/>
    </source>
</evidence>
<dbReference type="GO" id="GO:0015171">
    <property type="term" value="F:amino acid transmembrane transporter activity"/>
    <property type="evidence" value="ECO:0007669"/>
    <property type="project" value="UniProtKB-ARBA"/>
</dbReference>
<feature type="transmembrane region" description="Helical" evidence="9">
    <location>
        <begin position="219"/>
        <end position="240"/>
    </location>
</feature>
<evidence type="ECO:0000256" key="2">
    <source>
        <dbReference type="ARBA" id="ARBA00006983"/>
    </source>
</evidence>
<accession>H2ATJ7</accession>
<dbReference type="InterPro" id="IPR050524">
    <property type="entry name" value="APC_YAT"/>
</dbReference>
<feature type="transmembrane region" description="Helical" evidence="9">
    <location>
        <begin position="159"/>
        <end position="177"/>
    </location>
</feature>
<keyword evidence="3" id="KW-0813">Transport</keyword>
<dbReference type="HOGENOM" id="CLU_007946_12_0_1"/>
<evidence type="ECO:0000256" key="6">
    <source>
        <dbReference type="ARBA" id="ARBA00022989"/>
    </source>
</evidence>
<evidence type="ECO:0000256" key="8">
    <source>
        <dbReference type="SAM" id="MobiDB-lite"/>
    </source>
</evidence>
<dbReference type="NCBIfam" id="TIGR00913">
    <property type="entry name" value="2A0310"/>
    <property type="match status" value="1"/>
</dbReference>
<dbReference type="RefSeq" id="XP_003956832.1">
    <property type="nucleotide sequence ID" value="XM_003956783.1"/>
</dbReference>
<organism evidence="11 12">
    <name type="scientific">Kazachstania africana (strain ATCC 22294 / BCRC 22015 / CBS 2517 / CECT 1963 / NBRC 1671 / NRRL Y-8276)</name>
    <name type="common">Yeast</name>
    <name type="synonym">Kluyveromyces africanus</name>
    <dbReference type="NCBI Taxonomy" id="1071382"/>
    <lineage>
        <taxon>Eukaryota</taxon>
        <taxon>Fungi</taxon>
        <taxon>Dikarya</taxon>
        <taxon>Ascomycota</taxon>
        <taxon>Saccharomycotina</taxon>
        <taxon>Saccharomycetes</taxon>
        <taxon>Saccharomycetales</taxon>
        <taxon>Saccharomycetaceae</taxon>
        <taxon>Kazachstania</taxon>
    </lineage>
</organism>
<feature type="transmembrane region" description="Helical" evidence="9">
    <location>
        <begin position="108"/>
        <end position="126"/>
    </location>
</feature>
<dbReference type="InParanoid" id="H2ATJ7"/>
<sequence>MRDLENNKFTTNNYTEKSDSIDPIEQGDSDLQVTVLDEEKSEFSNGLRGRFDEFIDSFRRAEDVRILPNEMNPILSHESVFDTAVVEISAVDNQINEKLKKTIQPRHVIMITLGTGVGTGLLVGNGTTLSHAGPAGLIIGYAIMSTCIYCVMQAVGEMAVNYLTLIGGFSAYPGFLIDPGLNFAVSWIYCIQWFCVCPLELVTASMTIQYWTTKVNADIFVLIFYLLMIGINIFGGARGYAEAEFFCNVCKILMMTGFFILGIILICGGAGNSGFIGARYWHSPGAFRGDNGINRFKGIVSTLVTAAFAFGGTEFLAITASEQANPRKAIPSAAKKVIYRALIIYVGSIIIVGFLVPYNSSELLGSSGPATKASPYVIAVASHGIRVVPHFINAVILISVFSVADSAFYSSSRLLLTLARQGFAPKIFTYVDKRGRPTLGFVVGAIIAIISFCACSSKEADVFNWLLSISGLSEVFTWAIISLSHIRFRRAMKVQGRSLDEIGFKSQAGVWGSVYAFVMMILVLIGQFWVGIVPVGEDSADAVSFFQAYLAMPVFIVLYFGYKIWNRDWRLFIRAKNIDLIAHRHIYDPELLRQERKEMRERARNAPLWRKIYNFWC</sequence>
<dbReference type="InterPro" id="IPR004841">
    <property type="entry name" value="AA-permease/SLC12A_dom"/>
</dbReference>
<feature type="transmembrane region" description="Helical" evidence="9">
    <location>
        <begin position="298"/>
        <end position="317"/>
    </location>
</feature>
<feature type="transmembrane region" description="Helical" evidence="9">
    <location>
        <begin position="437"/>
        <end position="457"/>
    </location>
</feature>
<dbReference type="Pfam" id="PF00324">
    <property type="entry name" value="AA_permease"/>
    <property type="match status" value="1"/>
</dbReference>
<dbReference type="FunFam" id="1.20.1740.10:FF:000017">
    <property type="entry name" value="Amino acid permease"/>
    <property type="match status" value="1"/>
</dbReference>
<keyword evidence="6 9" id="KW-1133">Transmembrane helix</keyword>
<dbReference type="InterPro" id="IPR004840">
    <property type="entry name" value="Amino_acid_permease_CS"/>
</dbReference>
<dbReference type="OrthoDB" id="3900342at2759"/>
<comment type="subcellular location">
    <subcellularLocation>
        <location evidence="1">Membrane</location>
        <topology evidence="1">Multi-pass membrane protein</topology>
    </subcellularLocation>
</comment>
<evidence type="ECO:0000256" key="4">
    <source>
        <dbReference type="ARBA" id="ARBA00022692"/>
    </source>
</evidence>
<feature type="transmembrane region" description="Helical" evidence="9">
    <location>
        <begin position="337"/>
        <end position="358"/>
    </location>
</feature>
<dbReference type="Proteomes" id="UP000005220">
    <property type="component" value="Chromosome 4"/>
</dbReference>
<keyword evidence="12" id="KW-1185">Reference proteome</keyword>
<dbReference type="GeneID" id="13885655"/>
<evidence type="ECO:0000256" key="9">
    <source>
        <dbReference type="SAM" id="Phobius"/>
    </source>
</evidence>
<dbReference type="PANTHER" id="PTHR43341">
    <property type="entry name" value="AMINO ACID PERMEASE"/>
    <property type="match status" value="1"/>
</dbReference>
<evidence type="ECO:0000259" key="10">
    <source>
        <dbReference type="Pfam" id="PF00324"/>
    </source>
</evidence>
<keyword evidence="5" id="KW-0029">Amino-acid transport</keyword>
<dbReference type="KEGG" id="kaf:KAFR_0D00500"/>
<evidence type="ECO:0000256" key="7">
    <source>
        <dbReference type="ARBA" id="ARBA00023136"/>
    </source>
</evidence>
<feature type="transmembrane region" description="Helical" evidence="9">
    <location>
        <begin position="391"/>
        <end position="416"/>
    </location>
</feature>
<dbReference type="PANTHER" id="PTHR43341:SF17">
    <property type="entry name" value="GENERAL AMINO ACID PERMEASE AGP1-RELATED"/>
    <property type="match status" value="1"/>
</dbReference>
<name>H2ATJ7_KAZAF</name>
<feature type="region of interest" description="Disordered" evidence="8">
    <location>
        <begin position="1"/>
        <end position="26"/>
    </location>
</feature>
<dbReference type="Gene3D" id="1.20.1740.10">
    <property type="entry name" value="Amino acid/polyamine transporter I"/>
    <property type="match status" value="1"/>
</dbReference>
<feature type="transmembrane region" description="Helical" evidence="9">
    <location>
        <begin position="542"/>
        <end position="562"/>
    </location>
</feature>
<feature type="domain" description="Amino acid permease/ SLC12A" evidence="10">
    <location>
        <begin position="107"/>
        <end position="573"/>
    </location>
</feature>
<dbReference type="InterPro" id="IPR004762">
    <property type="entry name" value="Amino_acid_permease_fungi"/>
</dbReference>
<proteinExistence type="inferred from homology"/>
<dbReference type="eggNOG" id="KOG1286">
    <property type="taxonomic scope" value="Eukaryota"/>
</dbReference>
<protein>
    <recommendedName>
        <fullName evidence="10">Amino acid permease/ SLC12A domain-containing protein</fullName>
    </recommendedName>
</protein>
<dbReference type="PROSITE" id="PS00218">
    <property type="entry name" value="AMINO_ACID_PERMEASE_1"/>
    <property type="match status" value="1"/>
</dbReference>
<feature type="transmembrane region" description="Helical" evidence="9">
    <location>
        <begin position="252"/>
        <end position="278"/>
    </location>
</feature>
<keyword evidence="7 9" id="KW-0472">Membrane</keyword>
<evidence type="ECO:0000256" key="3">
    <source>
        <dbReference type="ARBA" id="ARBA00022448"/>
    </source>
</evidence>
<dbReference type="PIRSF" id="PIRSF006060">
    <property type="entry name" value="AA_transporter"/>
    <property type="match status" value="1"/>
</dbReference>
<comment type="similarity">
    <text evidence="2">Belongs to the amino acid-polyamine-organocation (APC) superfamily. YAT (TC 2.A.3.10) family.</text>
</comment>